<evidence type="ECO:0000313" key="3">
    <source>
        <dbReference type="Proteomes" id="UP000515873"/>
    </source>
</evidence>
<keyword evidence="1" id="KW-1133">Transmembrane helix</keyword>
<name>A0A7G8Q6D1_9GAMM</name>
<feature type="transmembrane region" description="Helical" evidence="1">
    <location>
        <begin position="33"/>
        <end position="55"/>
    </location>
</feature>
<dbReference type="KEGG" id="dtl:H8F01_04095"/>
<organism evidence="2 3">
    <name type="scientific">Dyella telluris</name>
    <dbReference type="NCBI Taxonomy" id="2763498"/>
    <lineage>
        <taxon>Bacteria</taxon>
        <taxon>Pseudomonadati</taxon>
        <taxon>Pseudomonadota</taxon>
        <taxon>Gammaproteobacteria</taxon>
        <taxon>Lysobacterales</taxon>
        <taxon>Rhodanobacteraceae</taxon>
        <taxon>Dyella</taxon>
    </lineage>
</organism>
<proteinExistence type="predicted"/>
<keyword evidence="1" id="KW-0812">Transmembrane</keyword>
<sequence length="273" mass="30010">MPNLDEHLLLRSGWRNALAWWVWLQENLSLGHLLLYAAVGAVLGLSLGVMTALALRRLGLLRRSHVFWRVLTACYFLYIPAVLFIAGAQAGLCVAGHRVFNDQMERYRSDIQHFAGNMLGDIRQNLQHALGGSADLSQASLNDLIDRSVDQAVAKVTASEQRTGARAMLNQLMLRAVNAPSARVALRHRVKAAIESVGMDSGESAALMNTRLDGLSNGQFVVDLMEARMRGYLRNFYVGVAIHASLWLLPPVLEIALACGLMRRRTSALAPEA</sequence>
<dbReference type="EMBL" id="CP060412">
    <property type="protein sequence ID" value="QNK02339.1"/>
    <property type="molecule type" value="Genomic_DNA"/>
</dbReference>
<dbReference type="Proteomes" id="UP000515873">
    <property type="component" value="Chromosome"/>
</dbReference>
<keyword evidence="1" id="KW-0472">Membrane</keyword>
<evidence type="ECO:0000313" key="2">
    <source>
        <dbReference type="EMBL" id="QNK02339.1"/>
    </source>
</evidence>
<protein>
    <submittedName>
        <fullName evidence="2">Uncharacterized protein</fullName>
    </submittedName>
</protein>
<gene>
    <name evidence="2" type="ORF">H8F01_04095</name>
</gene>
<reference evidence="2 3" key="1">
    <citation type="submission" date="2020-08" db="EMBL/GenBank/DDBJ databases">
        <title>Dyella sp. G9 isolated from forest soil.</title>
        <authorList>
            <person name="Fu J."/>
            <person name="Qiu L."/>
        </authorList>
    </citation>
    <scope>NUCLEOTIDE SEQUENCE [LARGE SCALE GENOMIC DNA]</scope>
    <source>
        <strain evidence="2 3">G9</strain>
    </source>
</reference>
<keyword evidence="3" id="KW-1185">Reference proteome</keyword>
<accession>A0A7G8Q6D1</accession>
<evidence type="ECO:0000256" key="1">
    <source>
        <dbReference type="SAM" id="Phobius"/>
    </source>
</evidence>
<dbReference type="AlphaFoldDB" id="A0A7G8Q6D1"/>
<feature type="transmembrane region" description="Helical" evidence="1">
    <location>
        <begin position="67"/>
        <end position="88"/>
    </location>
</feature>
<dbReference type="RefSeq" id="WP_187057792.1">
    <property type="nucleotide sequence ID" value="NZ_CP060412.1"/>
</dbReference>